<evidence type="ECO:0000256" key="1">
    <source>
        <dbReference type="ARBA" id="ARBA00006817"/>
    </source>
</evidence>
<dbReference type="SUPFAM" id="SSF55961">
    <property type="entry name" value="Bet v1-like"/>
    <property type="match status" value="1"/>
</dbReference>
<dbReference type="Proteomes" id="UP001501057">
    <property type="component" value="Unassembled WGS sequence"/>
</dbReference>
<dbReference type="InterPro" id="IPR013538">
    <property type="entry name" value="ASHA1/2-like_C"/>
</dbReference>
<organism evidence="3 4">
    <name type="scientific">Aeromicrobium alkaliterrae</name>
    <dbReference type="NCBI Taxonomy" id="302168"/>
    <lineage>
        <taxon>Bacteria</taxon>
        <taxon>Bacillati</taxon>
        <taxon>Actinomycetota</taxon>
        <taxon>Actinomycetes</taxon>
        <taxon>Propionibacteriales</taxon>
        <taxon>Nocardioidaceae</taxon>
        <taxon>Aeromicrobium</taxon>
    </lineage>
</organism>
<keyword evidence="4" id="KW-1185">Reference proteome</keyword>
<reference evidence="3 4" key="1">
    <citation type="journal article" date="2019" name="Int. J. Syst. Evol. Microbiol.">
        <title>The Global Catalogue of Microorganisms (GCM) 10K type strain sequencing project: providing services to taxonomists for standard genome sequencing and annotation.</title>
        <authorList>
            <consortium name="The Broad Institute Genomics Platform"/>
            <consortium name="The Broad Institute Genome Sequencing Center for Infectious Disease"/>
            <person name="Wu L."/>
            <person name="Ma J."/>
        </authorList>
    </citation>
    <scope>NUCLEOTIDE SEQUENCE [LARGE SCALE GENOMIC DNA]</scope>
    <source>
        <strain evidence="3 4">JCM 13518</strain>
    </source>
</reference>
<comment type="similarity">
    <text evidence="1">Belongs to the AHA1 family.</text>
</comment>
<gene>
    <name evidence="3" type="ORF">GCM10009710_01190</name>
</gene>
<dbReference type="RefSeq" id="WP_344196618.1">
    <property type="nucleotide sequence ID" value="NZ_BAAAME010000001.1"/>
</dbReference>
<evidence type="ECO:0000259" key="2">
    <source>
        <dbReference type="Pfam" id="PF08327"/>
    </source>
</evidence>
<dbReference type="EMBL" id="BAAAME010000001">
    <property type="protein sequence ID" value="GAA1724140.1"/>
    <property type="molecule type" value="Genomic_DNA"/>
</dbReference>
<accession>A0ABN2JEC8</accession>
<dbReference type="InterPro" id="IPR023393">
    <property type="entry name" value="START-like_dom_sf"/>
</dbReference>
<feature type="domain" description="Activator of Hsp90 ATPase homologue 1/2-like C-terminal" evidence="2">
    <location>
        <begin position="25"/>
        <end position="138"/>
    </location>
</feature>
<sequence>MSATPTGYLTRRGDADHLAWDRTFDAPASQVWAAITVSERLAPWIGTWTGDPADGFVMFSMNAEGDEGSTPMRYDIPACDEPRLLKVDCVSDWGTWNLGLELAEADGVTTLTMTQLVNDVAAIENIGPGWEYYLDRLVLAETGGDVAGAAWDDYYPAQREHYVALADTLEPGIRERLGPPQG</sequence>
<dbReference type="Gene3D" id="3.30.530.20">
    <property type="match status" value="1"/>
</dbReference>
<comment type="caution">
    <text evidence="3">The sequence shown here is derived from an EMBL/GenBank/DDBJ whole genome shotgun (WGS) entry which is preliminary data.</text>
</comment>
<protein>
    <recommendedName>
        <fullName evidence="2">Activator of Hsp90 ATPase homologue 1/2-like C-terminal domain-containing protein</fullName>
    </recommendedName>
</protein>
<dbReference type="Pfam" id="PF08327">
    <property type="entry name" value="AHSA1"/>
    <property type="match status" value="1"/>
</dbReference>
<evidence type="ECO:0000313" key="3">
    <source>
        <dbReference type="EMBL" id="GAA1724140.1"/>
    </source>
</evidence>
<name>A0ABN2JEC8_9ACTN</name>
<proteinExistence type="inferred from homology"/>
<evidence type="ECO:0000313" key="4">
    <source>
        <dbReference type="Proteomes" id="UP001501057"/>
    </source>
</evidence>